<dbReference type="RefSeq" id="WP_188996454.1">
    <property type="nucleotide sequence ID" value="NZ_BMHP01000004.1"/>
</dbReference>
<protein>
    <submittedName>
        <fullName evidence="1">Uncharacterized protein</fullName>
    </submittedName>
</protein>
<name>A0A916ZBP3_9BACL</name>
<comment type="caution">
    <text evidence="1">The sequence shown here is derived from an EMBL/GenBank/DDBJ whole genome shotgun (WGS) entry which is preliminary data.</text>
</comment>
<keyword evidence="2" id="KW-1185">Reference proteome</keyword>
<evidence type="ECO:0000313" key="1">
    <source>
        <dbReference type="EMBL" id="GGD86656.1"/>
    </source>
</evidence>
<reference evidence="1" key="2">
    <citation type="submission" date="2020-09" db="EMBL/GenBank/DDBJ databases">
        <authorList>
            <person name="Sun Q."/>
            <person name="Zhou Y."/>
        </authorList>
    </citation>
    <scope>NUCLEOTIDE SEQUENCE</scope>
    <source>
        <strain evidence="1">CGMCC 1.15178</strain>
    </source>
</reference>
<reference evidence="1" key="1">
    <citation type="journal article" date="2014" name="Int. J. Syst. Evol. Microbiol.">
        <title>Complete genome sequence of Corynebacterium casei LMG S-19264T (=DSM 44701T), isolated from a smear-ripened cheese.</title>
        <authorList>
            <consortium name="US DOE Joint Genome Institute (JGI-PGF)"/>
            <person name="Walter F."/>
            <person name="Albersmeier A."/>
            <person name="Kalinowski J."/>
            <person name="Ruckert C."/>
        </authorList>
    </citation>
    <scope>NUCLEOTIDE SEQUENCE</scope>
    <source>
        <strain evidence="1">CGMCC 1.15178</strain>
    </source>
</reference>
<gene>
    <name evidence="1" type="ORF">GCM10010911_51400</name>
</gene>
<accession>A0A916ZBP3</accession>
<organism evidence="1 2">
    <name type="scientific">Paenibacillus nasutitermitis</name>
    <dbReference type="NCBI Taxonomy" id="1652958"/>
    <lineage>
        <taxon>Bacteria</taxon>
        <taxon>Bacillati</taxon>
        <taxon>Bacillota</taxon>
        <taxon>Bacilli</taxon>
        <taxon>Bacillales</taxon>
        <taxon>Paenibacillaceae</taxon>
        <taxon>Paenibacillus</taxon>
    </lineage>
</organism>
<sequence length="240" mass="26782">MITRLKNKKVVLSVGILCAAALLLFYFMSENTSENTAANAVQPNTPRHNYTEITADRATFGDLKGLVGISDFVVTGHYENQIQTIKNTNGSGTYYSEADTYRFVVEDHLLGSTPAEIEVYMPHFSRKTATVNGIKFQADIEEPHYLKPDQHKLYILFLKGVPGMNIYSPSSAPFQIEIDADKSAQLMYNKTDLNKTVTANNGDIMEFVAEPLDIHDQISGKKLNDVLKQIKTEIVSNRKG</sequence>
<dbReference type="AlphaFoldDB" id="A0A916ZBP3"/>
<proteinExistence type="predicted"/>
<evidence type="ECO:0000313" key="2">
    <source>
        <dbReference type="Proteomes" id="UP000612456"/>
    </source>
</evidence>
<dbReference type="EMBL" id="BMHP01000004">
    <property type="protein sequence ID" value="GGD86656.1"/>
    <property type="molecule type" value="Genomic_DNA"/>
</dbReference>
<dbReference type="Proteomes" id="UP000612456">
    <property type="component" value="Unassembled WGS sequence"/>
</dbReference>